<dbReference type="EMBL" id="FPHM01000095">
    <property type="protein sequence ID" value="SFV65518.1"/>
    <property type="molecule type" value="Genomic_DNA"/>
</dbReference>
<dbReference type="CDD" id="cd16282">
    <property type="entry name" value="metallo-hydrolase-like_MBL-fold"/>
    <property type="match status" value="1"/>
</dbReference>
<dbReference type="InterPro" id="IPR052195">
    <property type="entry name" value="Bact_Alkyl/Aryl-Sulfatase"/>
</dbReference>
<name>A0A1W1CI24_9ZZZZ</name>
<dbReference type="AlphaFoldDB" id="A0A1W1CI24"/>
<dbReference type="Gene3D" id="3.60.15.10">
    <property type="entry name" value="Ribonuclease Z/Hydroxyacylglutathione hydrolase-like"/>
    <property type="match status" value="1"/>
</dbReference>
<accession>A0A1W1CI24</accession>
<protein>
    <submittedName>
        <fullName evidence="3">Beta-lactamase-like</fullName>
    </submittedName>
</protein>
<dbReference type="Pfam" id="PF00753">
    <property type="entry name" value="Lactamase_B"/>
    <property type="match status" value="1"/>
</dbReference>
<gene>
    <name evidence="3" type="ORF">MNB_SV-13-1745</name>
</gene>
<dbReference type="SMART" id="SM00849">
    <property type="entry name" value="Lactamase_B"/>
    <property type="match status" value="1"/>
</dbReference>
<evidence type="ECO:0000313" key="3">
    <source>
        <dbReference type="EMBL" id="SFV65518.1"/>
    </source>
</evidence>
<keyword evidence="1" id="KW-0175">Coiled coil</keyword>
<dbReference type="InterPro" id="IPR001279">
    <property type="entry name" value="Metallo-B-lactamas"/>
</dbReference>
<dbReference type="SUPFAM" id="SSF56281">
    <property type="entry name" value="Metallo-hydrolase/oxidoreductase"/>
    <property type="match status" value="1"/>
</dbReference>
<dbReference type="InterPro" id="IPR036866">
    <property type="entry name" value="RibonucZ/Hydroxyglut_hydro"/>
</dbReference>
<feature type="coiled-coil region" evidence="1">
    <location>
        <begin position="354"/>
        <end position="441"/>
    </location>
</feature>
<proteinExistence type="predicted"/>
<evidence type="ECO:0000256" key="1">
    <source>
        <dbReference type="SAM" id="Coils"/>
    </source>
</evidence>
<reference evidence="3" key="1">
    <citation type="submission" date="2016-10" db="EMBL/GenBank/DDBJ databases">
        <authorList>
            <person name="de Groot N.N."/>
        </authorList>
    </citation>
    <scope>NUCLEOTIDE SEQUENCE</scope>
</reference>
<organism evidence="3">
    <name type="scientific">hydrothermal vent metagenome</name>
    <dbReference type="NCBI Taxonomy" id="652676"/>
    <lineage>
        <taxon>unclassified sequences</taxon>
        <taxon>metagenomes</taxon>
        <taxon>ecological metagenomes</taxon>
    </lineage>
</organism>
<feature type="domain" description="Metallo-beta-lactamase" evidence="2">
    <location>
        <begin position="87"/>
        <end position="280"/>
    </location>
</feature>
<dbReference type="PANTHER" id="PTHR43223">
    <property type="entry name" value="ALKYL/ARYL-SULFATASE"/>
    <property type="match status" value="1"/>
</dbReference>
<dbReference type="PANTHER" id="PTHR43223:SF2">
    <property type="entry name" value="METALLO-BETA-LACTAMASE DOMAIN-CONTAINING PROTEIN"/>
    <property type="match status" value="1"/>
</dbReference>
<sequence length="479" mass="53921">MKKSIVGILLIGAFAVSMPFIFNKSIDVAEPHKLDIDGNFILNEWVPSRVGEGKDWDYNLKPVQVSKRVWCFFGAMEMPTKENAGDMSNSCYIKGDTEWIAWDSGPSYVFAKQAYAQMKKIADMPVKNVIISHEHDDHWLGNNYYTEVQGAKIIGPKSINENYFGPRHIEGQDYPGLQTRMIKALYQNATRQTVLALPSKSFDETTKFTISGVKLEYVKVGYVHSEEDWYLYLPDDKVVLAADTVMNGRVTSNRDGLVVGQINALNSIKSKDWDYLVPGHGFVTDKTAADETVLYFELLKDRIIEKMDDGIIADFITKEVTLNEFRDKDLYYILSPSNVFRSYEELEMFDEDDLIDYEALKEEASEKEAEAEEKAKALEAKKVAEEKAKAEAKALEVKKVAEAKAKAEAEALEAKKVAEEKVKAEAKALEVKKEAEEEAKAETPVVNIVEEKKVEVKPTITLPTVVEPPKVISTPTVTE</sequence>
<evidence type="ECO:0000259" key="2">
    <source>
        <dbReference type="SMART" id="SM00849"/>
    </source>
</evidence>